<gene>
    <name evidence="11" type="ORF">MNBD_GAMMA14-2144</name>
</gene>
<dbReference type="GO" id="GO:0004359">
    <property type="term" value="F:glutaminase activity"/>
    <property type="evidence" value="ECO:0007669"/>
    <property type="project" value="UniProtKB-EC"/>
</dbReference>
<feature type="domain" description="Glutamine amidotransferase" evidence="10">
    <location>
        <begin position="6"/>
        <end position="197"/>
    </location>
</feature>
<dbReference type="InterPro" id="IPR010139">
    <property type="entry name" value="Imidazole-glycPsynth_HisH"/>
</dbReference>
<protein>
    <submittedName>
        <fullName evidence="11">Imidazole glycerol phosphate synthase amidotransferase subunit</fullName>
        <ecNumber evidence="11">2.4.2.-</ecNumber>
    </submittedName>
</protein>
<dbReference type="GO" id="GO:0016829">
    <property type="term" value="F:lyase activity"/>
    <property type="evidence" value="ECO:0007669"/>
    <property type="project" value="UniProtKB-KW"/>
</dbReference>
<accession>A0A3B0YNA8</accession>
<keyword evidence="5" id="KW-0315">Glutamine amidotransferase</keyword>
<evidence type="ECO:0000259" key="10">
    <source>
        <dbReference type="Pfam" id="PF00117"/>
    </source>
</evidence>
<dbReference type="GO" id="GO:0000107">
    <property type="term" value="F:imidazoleglycerol-phosphate synthase activity"/>
    <property type="evidence" value="ECO:0007669"/>
    <property type="project" value="TreeGrafter"/>
</dbReference>
<evidence type="ECO:0000256" key="5">
    <source>
        <dbReference type="ARBA" id="ARBA00022962"/>
    </source>
</evidence>
<dbReference type="PIRSF" id="PIRSF000495">
    <property type="entry name" value="Amidotransf_hisH"/>
    <property type="match status" value="1"/>
</dbReference>
<evidence type="ECO:0000256" key="1">
    <source>
        <dbReference type="ARBA" id="ARBA00005091"/>
    </source>
</evidence>
<keyword evidence="6" id="KW-0368">Histidine biosynthesis</keyword>
<evidence type="ECO:0000256" key="4">
    <source>
        <dbReference type="ARBA" id="ARBA00022801"/>
    </source>
</evidence>
<keyword evidence="7" id="KW-0456">Lyase</keyword>
<evidence type="ECO:0000256" key="7">
    <source>
        <dbReference type="ARBA" id="ARBA00023239"/>
    </source>
</evidence>
<evidence type="ECO:0000256" key="9">
    <source>
        <dbReference type="ARBA" id="ARBA00049534"/>
    </source>
</evidence>
<keyword evidence="3" id="KW-0028">Amino-acid biosynthesis</keyword>
<dbReference type="Gene3D" id="3.40.50.880">
    <property type="match status" value="1"/>
</dbReference>
<evidence type="ECO:0000256" key="2">
    <source>
        <dbReference type="ARBA" id="ARBA00022490"/>
    </source>
</evidence>
<dbReference type="UniPathway" id="UPA00031">
    <property type="reaction ID" value="UER00010"/>
</dbReference>
<dbReference type="SUPFAM" id="SSF52317">
    <property type="entry name" value="Class I glutamine amidotransferase-like"/>
    <property type="match status" value="1"/>
</dbReference>
<name>A0A3B0YNA8_9ZZZZ</name>
<dbReference type="InterPro" id="IPR017926">
    <property type="entry name" value="GATASE"/>
</dbReference>
<proteinExistence type="inferred from homology"/>
<dbReference type="PANTHER" id="PTHR42701:SF2">
    <property type="entry name" value="IMIDAZOLE GLYCEROL PHOSPHATE SYNTHASE SUBUNIT HISH 1"/>
    <property type="match status" value="1"/>
</dbReference>
<dbReference type="NCBIfam" id="TIGR01855">
    <property type="entry name" value="IMP_synth_hisH"/>
    <property type="match status" value="1"/>
</dbReference>
<feature type="non-terminal residue" evidence="11">
    <location>
        <position position="204"/>
    </location>
</feature>
<dbReference type="Pfam" id="PF00117">
    <property type="entry name" value="GATase"/>
    <property type="match status" value="1"/>
</dbReference>
<evidence type="ECO:0000256" key="3">
    <source>
        <dbReference type="ARBA" id="ARBA00022605"/>
    </source>
</evidence>
<dbReference type="GO" id="GO:0000105">
    <property type="term" value="P:L-histidine biosynthetic process"/>
    <property type="evidence" value="ECO:0007669"/>
    <property type="project" value="UniProtKB-UniPathway"/>
</dbReference>
<comment type="catalytic activity">
    <reaction evidence="9">
        <text>L-glutamine + H2O = L-glutamate + NH4(+)</text>
        <dbReference type="Rhea" id="RHEA:15889"/>
        <dbReference type="ChEBI" id="CHEBI:15377"/>
        <dbReference type="ChEBI" id="CHEBI:28938"/>
        <dbReference type="ChEBI" id="CHEBI:29985"/>
        <dbReference type="ChEBI" id="CHEBI:58359"/>
        <dbReference type="EC" id="3.5.1.2"/>
    </reaction>
</comment>
<dbReference type="EC" id="2.4.2.-" evidence="11"/>
<keyword evidence="11" id="KW-0328">Glycosyltransferase</keyword>
<dbReference type="PANTHER" id="PTHR42701">
    <property type="entry name" value="IMIDAZOLE GLYCEROL PHOSPHATE SYNTHASE SUBUNIT HISH"/>
    <property type="match status" value="1"/>
</dbReference>
<dbReference type="InterPro" id="IPR029062">
    <property type="entry name" value="Class_I_gatase-like"/>
</dbReference>
<organism evidence="11">
    <name type="scientific">hydrothermal vent metagenome</name>
    <dbReference type="NCBI Taxonomy" id="652676"/>
    <lineage>
        <taxon>unclassified sequences</taxon>
        <taxon>metagenomes</taxon>
        <taxon>ecological metagenomes</taxon>
    </lineage>
</organism>
<keyword evidence="2" id="KW-0963">Cytoplasm</keyword>
<evidence type="ECO:0000256" key="8">
    <source>
        <dbReference type="ARBA" id="ARBA00047838"/>
    </source>
</evidence>
<dbReference type="AlphaFoldDB" id="A0A3B0YNA8"/>
<dbReference type="EMBL" id="UOFM01000467">
    <property type="protein sequence ID" value="VAW82395.1"/>
    <property type="molecule type" value="Genomic_DNA"/>
</dbReference>
<keyword evidence="11" id="KW-0808">Transferase</keyword>
<evidence type="ECO:0000313" key="11">
    <source>
        <dbReference type="EMBL" id="VAW82395.1"/>
    </source>
</evidence>
<dbReference type="CDD" id="cd01748">
    <property type="entry name" value="GATase1_IGP_Synthase"/>
    <property type="match status" value="1"/>
</dbReference>
<comment type="catalytic activity">
    <reaction evidence="8">
        <text>5-[(5-phospho-1-deoxy-D-ribulos-1-ylimino)methylamino]-1-(5-phospho-beta-D-ribosyl)imidazole-4-carboxamide + L-glutamine = D-erythro-1-(imidazol-4-yl)glycerol 3-phosphate + 5-amino-1-(5-phospho-beta-D-ribosyl)imidazole-4-carboxamide + L-glutamate + H(+)</text>
        <dbReference type="Rhea" id="RHEA:24793"/>
        <dbReference type="ChEBI" id="CHEBI:15378"/>
        <dbReference type="ChEBI" id="CHEBI:29985"/>
        <dbReference type="ChEBI" id="CHEBI:58278"/>
        <dbReference type="ChEBI" id="CHEBI:58359"/>
        <dbReference type="ChEBI" id="CHEBI:58475"/>
        <dbReference type="ChEBI" id="CHEBI:58525"/>
        <dbReference type="EC" id="4.3.2.10"/>
    </reaction>
</comment>
<comment type="pathway">
    <text evidence="1">Amino-acid biosynthesis; L-histidine biosynthesis; L-histidine from 5-phospho-alpha-D-ribose 1-diphosphate: step 5/9.</text>
</comment>
<evidence type="ECO:0000256" key="6">
    <source>
        <dbReference type="ARBA" id="ARBA00023102"/>
    </source>
</evidence>
<dbReference type="HAMAP" id="MF_00278">
    <property type="entry name" value="HisH"/>
    <property type="match status" value="1"/>
</dbReference>
<dbReference type="PROSITE" id="PS51273">
    <property type="entry name" value="GATASE_TYPE_1"/>
    <property type="match status" value="1"/>
</dbReference>
<sequence length="204" mass="22404">MSSIAIIDYEMGNLHSIAKAVEHVAEDTRVRVTSVAEEILSADRVIFPGVGGIGHCMEALARRGLDQVIREVATSRPLLGICLGLQAMLERSEENGGVACLGLFKGEVRHFSDTLRADDGAKLKVPHMGWNQVHQQAHPLWQDIDQDSRFYFVHSYYAASVEAGKCVGTADYGDAFCCTLAHENLFAVQFHPEKSQHAGLTLLR</sequence>
<keyword evidence="4" id="KW-0378">Hydrolase</keyword>
<reference evidence="11" key="1">
    <citation type="submission" date="2018-06" db="EMBL/GenBank/DDBJ databases">
        <authorList>
            <person name="Zhirakovskaya E."/>
        </authorList>
    </citation>
    <scope>NUCLEOTIDE SEQUENCE</scope>
</reference>